<proteinExistence type="predicted"/>
<name>A0A2Z7ATM2_9LAMI</name>
<accession>A0A2Z7ATM2</accession>
<dbReference type="PANTHER" id="PTHR31066:SF10">
    <property type="entry name" value="OCTICOSAPEPTIDE_PHOX_BEM1P FAMILY PROTEIN"/>
    <property type="match status" value="1"/>
</dbReference>
<evidence type="ECO:0000313" key="4">
    <source>
        <dbReference type="Proteomes" id="UP000250235"/>
    </source>
</evidence>
<feature type="region of interest" description="Disordered" evidence="1">
    <location>
        <begin position="141"/>
        <end position="171"/>
    </location>
</feature>
<reference evidence="3 4" key="1">
    <citation type="journal article" date="2015" name="Proc. Natl. Acad. Sci. U.S.A.">
        <title>The resurrection genome of Boea hygrometrica: A blueprint for survival of dehydration.</title>
        <authorList>
            <person name="Xiao L."/>
            <person name="Yang G."/>
            <person name="Zhang L."/>
            <person name="Yang X."/>
            <person name="Zhao S."/>
            <person name="Ji Z."/>
            <person name="Zhou Q."/>
            <person name="Hu M."/>
            <person name="Wang Y."/>
            <person name="Chen M."/>
            <person name="Xu Y."/>
            <person name="Jin H."/>
            <person name="Xiao X."/>
            <person name="Hu G."/>
            <person name="Bao F."/>
            <person name="Hu Y."/>
            <person name="Wan P."/>
            <person name="Li L."/>
            <person name="Deng X."/>
            <person name="Kuang T."/>
            <person name="Xiang C."/>
            <person name="Zhu J.K."/>
            <person name="Oliver M.J."/>
            <person name="He Y."/>
        </authorList>
    </citation>
    <scope>NUCLEOTIDE SEQUENCE [LARGE SCALE GENOMIC DNA]</scope>
    <source>
        <strain evidence="4">cv. XS01</strain>
    </source>
</reference>
<gene>
    <name evidence="3" type="ORF">F511_21913</name>
</gene>
<dbReference type="Pfam" id="PF00564">
    <property type="entry name" value="PB1"/>
    <property type="match status" value="1"/>
</dbReference>
<dbReference type="Proteomes" id="UP000250235">
    <property type="component" value="Unassembled WGS sequence"/>
</dbReference>
<feature type="domain" description="PB1" evidence="2">
    <location>
        <begin position="25"/>
        <end position="105"/>
    </location>
</feature>
<evidence type="ECO:0000256" key="1">
    <source>
        <dbReference type="SAM" id="MobiDB-lite"/>
    </source>
</evidence>
<dbReference type="AlphaFoldDB" id="A0A2Z7ATM2"/>
<protein>
    <submittedName>
        <fullName evidence="3">Octicosapeptide/Phox/Bem1p family protein isoform 1</fullName>
    </submittedName>
</protein>
<dbReference type="InterPro" id="IPR000270">
    <property type="entry name" value="PB1_dom"/>
</dbReference>
<dbReference type="EMBL" id="KV011938">
    <property type="protein sequence ID" value="KZV25195.1"/>
    <property type="molecule type" value="Genomic_DNA"/>
</dbReference>
<dbReference type="InterPro" id="IPR053198">
    <property type="entry name" value="Gynoecium_Dev_Regulator"/>
</dbReference>
<keyword evidence="4" id="KW-1185">Reference proteome</keyword>
<evidence type="ECO:0000259" key="2">
    <source>
        <dbReference type="SMART" id="SM00666"/>
    </source>
</evidence>
<dbReference type="Gene3D" id="3.10.20.90">
    <property type="entry name" value="Phosphatidylinositol 3-kinase Catalytic Subunit, Chain A, domain 1"/>
    <property type="match status" value="1"/>
</dbReference>
<dbReference type="PANTHER" id="PTHR31066">
    <property type="entry name" value="OS05G0427100 PROTEIN-RELATED"/>
    <property type="match status" value="1"/>
</dbReference>
<evidence type="ECO:0000313" key="3">
    <source>
        <dbReference type="EMBL" id="KZV25195.1"/>
    </source>
</evidence>
<dbReference type="OrthoDB" id="1914296at2759"/>
<dbReference type="SMART" id="SM00666">
    <property type="entry name" value="PB1"/>
    <property type="match status" value="1"/>
</dbReference>
<dbReference type="SUPFAM" id="SSF54277">
    <property type="entry name" value="CAD &amp; PB1 domains"/>
    <property type="match status" value="1"/>
</dbReference>
<dbReference type="CDD" id="cd06410">
    <property type="entry name" value="PB1_UP2"/>
    <property type="match status" value="1"/>
</dbReference>
<sequence length="200" mass="21799">MVVNDLSLKPIKFLCSYGGRILPRYPDGKLRYHGGETRVLSVERSVSFSDLLLKLAEMCGTPVSLRCQLPAEDLDSLVSITSDEDLANLIEEYDRASLKIRAFLSAPKIPAKKVSPPPSTASSPKSPFCCPAITGGGFPPRCRSSGNGRSIRHASRPPQSPPSYAVKAAGKSPHHQYACHHRYHANGGRVYLIQSGNNWQ</sequence>
<organism evidence="3 4">
    <name type="scientific">Dorcoceras hygrometricum</name>
    <dbReference type="NCBI Taxonomy" id="472368"/>
    <lineage>
        <taxon>Eukaryota</taxon>
        <taxon>Viridiplantae</taxon>
        <taxon>Streptophyta</taxon>
        <taxon>Embryophyta</taxon>
        <taxon>Tracheophyta</taxon>
        <taxon>Spermatophyta</taxon>
        <taxon>Magnoliopsida</taxon>
        <taxon>eudicotyledons</taxon>
        <taxon>Gunneridae</taxon>
        <taxon>Pentapetalae</taxon>
        <taxon>asterids</taxon>
        <taxon>lamiids</taxon>
        <taxon>Lamiales</taxon>
        <taxon>Gesneriaceae</taxon>
        <taxon>Didymocarpoideae</taxon>
        <taxon>Trichosporeae</taxon>
        <taxon>Loxocarpinae</taxon>
        <taxon>Dorcoceras</taxon>
    </lineage>
</organism>